<organism evidence="2 3">
    <name type="scientific">Parnassius mnemosyne</name>
    <name type="common">clouded apollo</name>
    <dbReference type="NCBI Taxonomy" id="213953"/>
    <lineage>
        <taxon>Eukaryota</taxon>
        <taxon>Metazoa</taxon>
        <taxon>Ecdysozoa</taxon>
        <taxon>Arthropoda</taxon>
        <taxon>Hexapoda</taxon>
        <taxon>Insecta</taxon>
        <taxon>Pterygota</taxon>
        <taxon>Neoptera</taxon>
        <taxon>Endopterygota</taxon>
        <taxon>Lepidoptera</taxon>
        <taxon>Glossata</taxon>
        <taxon>Ditrysia</taxon>
        <taxon>Papilionoidea</taxon>
        <taxon>Papilionidae</taxon>
        <taxon>Parnassiinae</taxon>
        <taxon>Parnassini</taxon>
        <taxon>Parnassius</taxon>
        <taxon>Driopa</taxon>
    </lineage>
</organism>
<proteinExistence type="predicted"/>
<evidence type="ECO:0000313" key="3">
    <source>
        <dbReference type="Proteomes" id="UP001314205"/>
    </source>
</evidence>
<accession>A0AAV1KMZ4</accession>
<evidence type="ECO:0000256" key="1">
    <source>
        <dbReference type="SAM" id="MobiDB-lite"/>
    </source>
</evidence>
<feature type="compositionally biased region" description="Pro residues" evidence="1">
    <location>
        <begin position="1"/>
        <end position="12"/>
    </location>
</feature>
<feature type="region of interest" description="Disordered" evidence="1">
    <location>
        <begin position="1"/>
        <end position="23"/>
    </location>
</feature>
<name>A0AAV1KMZ4_9NEOP</name>
<comment type="caution">
    <text evidence="2">The sequence shown here is derived from an EMBL/GenBank/DDBJ whole genome shotgun (WGS) entry which is preliminary data.</text>
</comment>
<dbReference type="EMBL" id="CAVLGL010000057">
    <property type="protein sequence ID" value="CAK1583512.1"/>
    <property type="molecule type" value="Genomic_DNA"/>
</dbReference>
<keyword evidence="3" id="KW-1185">Reference proteome</keyword>
<evidence type="ECO:0000313" key="2">
    <source>
        <dbReference type="EMBL" id="CAK1583512.1"/>
    </source>
</evidence>
<reference evidence="2 3" key="1">
    <citation type="submission" date="2023-11" db="EMBL/GenBank/DDBJ databases">
        <authorList>
            <person name="Hedman E."/>
            <person name="Englund M."/>
            <person name="Stromberg M."/>
            <person name="Nyberg Akerstrom W."/>
            <person name="Nylinder S."/>
            <person name="Jareborg N."/>
            <person name="Kallberg Y."/>
            <person name="Kronander E."/>
        </authorList>
    </citation>
    <scope>NUCLEOTIDE SEQUENCE [LARGE SCALE GENOMIC DNA]</scope>
</reference>
<dbReference type="Proteomes" id="UP001314205">
    <property type="component" value="Unassembled WGS sequence"/>
</dbReference>
<feature type="non-terminal residue" evidence="2">
    <location>
        <position position="223"/>
    </location>
</feature>
<sequence>MPLKRTPPPASPPAEKNKNKNVTCTPINICPSLSTEKPSSEGDNVTLRKKGVIDSSSMELFMEEIREIREIIVKYNIVKHQSTLTSVQSSVNEILSQYKDIKESIEMISKQYDSMKVKFDSLEKQRKEDRLYIVELEGRISSLESTIVASKLELRNIPVGPSESKESLCDIVLKTAKALEVPLQQPEIKDVFRIKNKTGNGNIIVDLATTIKKENFLKKARKF</sequence>
<protein>
    <submittedName>
        <fullName evidence="2">Uncharacterized protein</fullName>
    </submittedName>
</protein>
<dbReference type="AlphaFoldDB" id="A0AAV1KMZ4"/>
<gene>
    <name evidence="2" type="ORF">PARMNEM_LOCUS4902</name>
</gene>